<sequence length="103" mass="10983">MRTTALLPVLCAALLSAGAQANDLVVNEGADSIRFTEAACSNEAVLQRIDPGDRPLFRSASATLRGQRYTACWSLVSTAVYLVYEDGDQGLVPVSKLKVPVDI</sequence>
<feature type="chain" id="PRO_5017051378" evidence="1">
    <location>
        <begin position="22"/>
        <end position="103"/>
    </location>
</feature>
<name>A0A368XCB3_9BURK</name>
<dbReference type="EMBL" id="QPJK01000012">
    <property type="protein sequence ID" value="RCW65601.1"/>
    <property type="molecule type" value="Genomic_DNA"/>
</dbReference>
<dbReference type="RefSeq" id="WP_170168354.1">
    <property type="nucleotide sequence ID" value="NZ_QPJK01000012.1"/>
</dbReference>
<evidence type="ECO:0000256" key="1">
    <source>
        <dbReference type="SAM" id="SignalP"/>
    </source>
</evidence>
<comment type="caution">
    <text evidence="2">The sequence shown here is derived from an EMBL/GenBank/DDBJ whole genome shotgun (WGS) entry which is preliminary data.</text>
</comment>
<reference evidence="2 3" key="1">
    <citation type="submission" date="2018-07" db="EMBL/GenBank/DDBJ databases">
        <title>Genomic Encyclopedia of Type Strains, Phase IV (KMG-IV): sequencing the most valuable type-strain genomes for metagenomic binning, comparative biology and taxonomic classification.</title>
        <authorList>
            <person name="Goeker M."/>
        </authorList>
    </citation>
    <scope>NUCLEOTIDE SEQUENCE [LARGE SCALE GENOMIC DNA]</scope>
    <source>
        <strain evidence="2 3">DSM 21634</strain>
    </source>
</reference>
<evidence type="ECO:0000313" key="2">
    <source>
        <dbReference type="EMBL" id="RCW65601.1"/>
    </source>
</evidence>
<dbReference type="AlphaFoldDB" id="A0A368XCB3"/>
<keyword evidence="3" id="KW-1185">Reference proteome</keyword>
<protein>
    <submittedName>
        <fullName evidence="2">Uncharacterized protein</fullName>
    </submittedName>
</protein>
<keyword evidence="1" id="KW-0732">Signal</keyword>
<dbReference type="Proteomes" id="UP000252884">
    <property type="component" value="Unassembled WGS sequence"/>
</dbReference>
<gene>
    <name evidence="2" type="ORF">DES41_11252</name>
</gene>
<organism evidence="2 3">
    <name type="scientific">Pseudorhodoferax soli</name>
    <dbReference type="NCBI Taxonomy" id="545864"/>
    <lineage>
        <taxon>Bacteria</taxon>
        <taxon>Pseudomonadati</taxon>
        <taxon>Pseudomonadota</taxon>
        <taxon>Betaproteobacteria</taxon>
        <taxon>Burkholderiales</taxon>
        <taxon>Comamonadaceae</taxon>
    </lineage>
</organism>
<accession>A0A368XCB3</accession>
<evidence type="ECO:0000313" key="3">
    <source>
        <dbReference type="Proteomes" id="UP000252884"/>
    </source>
</evidence>
<feature type="signal peptide" evidence="1">
    <location>
        <begin position="1"/>
        <end position="21"/>
    </location>
</feature>
<proteinExistence type="predicted"/>